<evidence type="ECO:0000259" key="2">
    <source>
        <dbReference type="PROSITE" id="PS51019"/>
    </source>
</evidence>
<dbReference type="PROSITE" id="PS51019">
    <property type="entry name" value="REELIN"/>
    <property type="match status" value="1"/>
</dbReference>
<accession>A0AAV0WIJ0</accession>
<evidence type="ECO:0000313" key="4">
    <source>
        <dbReference type="Proteomes" id="UP001160148"/>
    </source>
</evidence>
<dbReference type="InterPro" id="IPR002861">
    <property type="entry name" value="Reeler_dom"/>
</dbReference>
<proteinExistence type="predicted"/>
<dbReference type="Pfam" id="PF02014">
    <property type="entry name" value="Reeler"/>
    <property type="match status" value="1"/>
</dbReference>
<dbReference type="InterPro" id="IPR042307">
    <property type="entry name" value="Reeler_sf"/>
</dbReference>
<keyword evidence="1" id="KW-0732">Signal</keyword>
<dbReference type="PANTHER" id="PTHR45828:SF33">
    <property type="entry name" value="DOMON DOMAIN-CONTAINING PROTEIN"/>
    <property type="match status" value="1"/>
</dbReference>
<dbReference type="CDD" id="cd08544">
    <property type="entry name" value="Reeler"/>
    <property type="match status" value="1"/>
</dbReference>
<reference evidence="3 4" key="1">
    <citation type="submission" date="2023-01" db="EMBL/GenBank/DDBJ databases">
        <authorList>
            <person name="Whitehead M."/>
        </authorList>
    </citation>
    <scope>NUCLEOTIDE SEQUENCE [LARGE SCALE GENOMIC DNA]</scope>
</reference>
<protein>
    <recommendedName>
        <fullName evidence="2">Reelin domain-containing protein</fullName>
    </recommendedName>
</protein>
<feature type="signal peptide" evidence="1">
    <location>
        <begin position="1"/>
        <end position="26"/>
    </location>
</feature>
<comment type="caution">
    <text evidence="3">The sequence shown here is derived from an EMBL/GenBank/DDBJ whole genome shotgun (WGS) entry which is preliminary data.</text>
</comment>
<dbReference type="InterPro" id="IPR051237">
    <property type="entry name" value="Ferric-chelate_Red/DefProt"/>
</dbReference>
<organism evidence="3 4">
    <name type="scientific">Macrosiphum euphorbiae</name>
    <name type="common">potato aphid</name>
    <dbReference type="NCBI Taxonomy" id="13131"/>
    <lineage>
        <taxon>Eukaryota</taxon>
        <taxon>Metazoa</taxon>
        <taxon>Ecdysozoa</taxon>
        <taxon>Arthropoda</taxon>
        <taxon>Hexapoda</taxon>
        <taxon>Insecta</taxon>
        <taxon>Pterygota</taxon>
        <taxon>Neoptera</taxon>
        <taxon>Paraneoptera</taxon>
        <taxon>Hemiptera</taxon>
        <taxon>Sternorrhyncha</taxon>
        <taxon>Aphidomorpha</taxon>
        <taxon>Aphidoidea</taxon>
        <taxon>Aphididae</taxon>
        <taxon>Macrosiphini</taxon>
        <taxon>Macrosiphum</taxon>
    </lineage>
</organism>
<name>A0AAV0WIJ0_9HEMI</name>
<evidence type="ECO:0000256" key="1">
    <source>
        <dbReference type="SAM" id="SignalP"/>
    </source>
</evidence>
<dbReference type="Proteomes" id="UP001160148">
    <property type="component" value="Unassembled WGS sequence"/>
</dbReference>
<dbReference type="AlphaFoldDB" id="A0AAV0WIJ0"/>
<keyword evidence="4" id="KW-1185">Reference proteome</keyword>
<dbReference type="Gene3D" id="2.60.40.4060">
    <property type="entry name" value="Reeler domain"/>
    <property type="match status" value="1"/>
</dbReference>
<feature type="domain" description="Reelin" evidence="2">
    <location>
        <begin position="13"/>
        <end position="188"/>
    </location>
</feature>
<gene>
    <name evidence="3" type="ORF">MEUPH1_LOCUS11654</name>
</gene>
<sequence>MMVVNAKLALVLVSVAAFGYLQTALAYSEGAPLEVCTDLMPQHGAPAQTKESPYTLTLNRKSVKGGESVTLTLASKDFSKFKGFMVQARDSNDKPMGSFTSMPASKNNAEFKGKWKLLSCPDGPTNNTATHVNAVEKSRVVLTWTAPKTLDVQSFKFKYTVAKNGGEYWVGKESENVSVTQSGWTKKN</sequence>
<dbReference type="GO" id="GO:0016020">
    <property type="term" value="C:membrane"/>
    <property type="evidence" value="ECO:0007669"/>
    <property type="project" value="TreeGrafter"/>
</dbReference>
<feature type="chain" id="PRO_5043942493" description="Reelin domain-containing protein" evidence="1">
    <location>
        <begin position="27"/>
        <end position="188"/>
    </location>
</feature>
<dbReference type="PANTHER" id="PTHR45828">
    <property type="entry name" value="CYTOCHROME B561/FERRIC REDUCTASE TRANSMEMBRANE"/>
    <property type="match status" value="1"/>
</dbReference>
<evidence type="ECO:0000313" key="3">
    <source>
        <dbReference type="EMBL" id="CAI6355845.1"/>
    </source>
</evidence>
<dbReference type="EMBL" id="CARXXK010000002">
    <property type="protein sequence ID" value="CAI6355845.1"/>
    <property type="molecule type" value="Genomic_DNA"/>
</dbReference>